<name>A0A243S393_9ACTN</name>
<accession>A0A243S393</accession>
<dbReference type="AlphaFoldDB" id="A0A243S393"/>
<sequence length="102" mass="11066">MAPMGAERVLILHQGDGEVAPDPLARTGTYAYELSGGRAVVAVVVWADEVNAWVRRVVPQHMARVQATGMTLTRRPGWQRPAGEDAPAFVAAARDGDGRRFR</sequence>
<comment type="caution">
    <text evidence="1">The sequence shown here is derived from an EMBL/GenBank/DDBJ whole genome shotgun (WGS) entry which is preliminary data.</text>
</comment>
<evidence type="ECO:0000313" key="2">
    <source>
        <dbReference type="Proteomes" id="UP000195105"/>
    </source>
</evidence>
<proteinExistence type="predicted"/>
<evidence type="ECO:0000313" key="1">
    <source>
        <dbReference type="EMBL" id="OUD02053.1"/>
    </source>
</evidence>
<dbReference type="EMBL" id="NGFN01000093">
    <property type="protein sequence ID" value="OUD02053.1"/>
    <property type="molecule type" value="Genomic_DNA"/>
</dbReference>
<gene>
    <name evidence="1" type="ORF">CA983_16900</name>
</gene>
<keyword evidence="2" id="KW-1185">Reference proteome</keyword>
<reference evidence="1 2" key="1">
    <citation type="submission" date="2017-05" db="EMBL/GenBank/DDBJ databases">
        <title>Biotechnological potential of actinobacteria isolated from South African environments.</title>
        <authorList>
            <person name="Le Roes-Hill M."/>
            <person name="Prins A."/>
            <person name="Durrell K.A."/>
        </authorList>
    </citation>
    <scope>NUCLEOTIDE SEQUENCE [LARGE SCALE GENOMIC DNA]</scope>
    <source>
        <strain evidence="1 2">HMC13</strain>
    </source>
</reference>
<dbReference type="Proteomes" id="UP000195105">
    <property type="component" value="Unassembled WGS sequence"/>
</dbReference>
<protein>
    <submittedName>
        <fullName evidence="1">Uncharacterized protein</fullName>
    </submittedName>
</protein>
<organism evidence="1 2">
    <name type="scientific">Streptomyces swartbergensis</name>
    <dbReference type="NCBI Taxonomy" id="487165"/>
    <lineage>
        <taxon>Bacteria</taxon>
        <taxon>Bacillati</taxon>
        <taxon>Actinomycetota</taxon>
        <taxon>Actinomycetes</taxon>
        <taxon>Kitasatosporales</taxon>
        <taxon>Streptomycetaceae</taxon>
        <taxon>Streptomyces</taxon>
    </lineage>
</organism>